<dbReference type="OrthoDB" id="9808881at2"/>
<feature type="domain" description="Smr" evidence="2">
    <location>
        <begin position="160"/>
        <end position="241"/>
    </location>
</feature>
<sequence length="258" mass="28374">MPANKAGRSGRQAPGLADLKRLSKEASKAAESARKKAAAAARTTTDTRHQATDTGNTGSSAVPILSGDDVQLFRRTMKTVTPIRNSQRVVLSSPPAAGAELLRQRRERAVGQEPSRLPQASDHYRPARIDDDDAHYLHPAHGPDIIKNLRRGKWSIDASVDLHGNTLDEARARLDRFLKTCLDHQIKCVRVVHGKGYGSKGGEPVLKQTVRRWLTQLVAVIAYVECQEHDGGTGAVQVLLQTQSDEPYARERNRASWK</sequence>
<organism evidence="3 4">
    <name type="scientific">Pollutimonas harenae</name>
    <dbReference type="NCBI Taxonomy" id="657015"/>
    <lineage>
        <taxon>Bacteria</taxon>
        <taxon>Pseudomonadati</taxon>
        <taxon>Pseudomonadota</taxon>
        <taxon>Betaproteobacteria</taxon>
        <taxon>Burkholderiales</taxon>
        <taxon>Alcaligenaceae</taxon>
        <taxon>Pollutimonas</taxon>
    </lineage>
</organism>
<comment type="caution">
    <text evidence="3">The sequence shown here is derived from an EMBL/GenBank/DDBJ whole genome shotgun (WGS) entry which is preliminary data.</text>
</comment>
<dbReference type="SMART" id="SM00463">
    <property type="entry name" value="SMR"/>
    <property type="match status" value="1"/>
</dbReference>
<dbReference type="SUPFAM" id="SSF160443">
    <property type="entry name" value="SMR domain-like"/>
    <property type="match status" value="1"/>
</dbReference>
<dbReference type="InterPro" id="IPR036063">
    <property type="entry name" value="Smr_dom_sf"/>
</dbReference>
<dbReference type="PANTHER" id="PTHR35562:SF2">
    <property type="entry name" value="DNA ENDONUCLEASE SMRA-RELATED"/>
    <property type="match status" value="1"/>
</dbReference>
<dbReference type="InterPro" id="IPR002625">
    <property type="entry name" value="Smr_dom"/>
</dbReference>
<evidence type="ECO:0000256" key="1">
    <source>
        <dbReference type="SAM" id="MobiDB-lite"/>
    </source>
</evidence>
<protein>
    <submittedName>
        <fullName evidence="3">Smr/MutS family protein</fullName>
    </submittedName>
</protein>
<gene>
    <name evidence="3" type="ORF">H0A62_07385</name>
</gene>
<dbReference type="Pfam" id="PF01713">
    <property type="entry name" value="Smr"/>
    <property type="match status" value="1"/>
</dbReference>
<dbReference type="PANTHER" id="PTHR35562">
    <property type="entry name" value="DNA ENDONUCLEASE SMRA-RELATED"/>
    <property type="match status" value="1"/>
</dbReference>
<accession>A0A853H4D3</accession>
<dbReference type="PROSITE" id="PS50828">
    <property type="entry name" value="SMR"/>
    <property type="match status" value="1"/>
</dbReference>
<reference evidence="3 4" key="1">
    <citation type="submission" date="2020-07" db="EMBL/GenBank/DDBJ databases">
        <title>Taxonomic revisions and descriptions of new bacterial species based on genomic comparisons in the high-G+C-content subgroup of the family Alcaligenaceae.</title>
        <authorList>
            <person name="Szabo A."/>
            <person name="Felfoldi T."/>
        </authorList>
    </citation>
    <scope>NUCLEOTIDE SEQUENCE [LARGE SCALE GENOMIC DNA]</scope>
    <source>
        <strain evidence="3 4">DSM 25667</strain>
    </source>
</reference>
<keyword evidence="4" id="KW-1185">Reference proteome</keyword>
<dbReference type="Proteomes" id="UP000554144">
    <property type="component" value="Unassembled WGS sequence"/>
</dbReference>
<dbReference type="RefSeq" id="WP_130039019.1">
    <property type="nucleotide sequence ID" value="NZ_JACCEV010000002.1"/>
</dbReference>
<feature type="region of interest" description="Disordered" evidence="1">
    <location>
        <begin position="1"/>
        <end position="64"/>
    </location>
</feature>
<dbReference type="AlphaFoldDB" id="A0A853H4D3"/>
<evidence type="ECO:0000259" key="2">
    <source>
        <dbReference type="PROSITE" id="PS50828"/>
    </source>
</evidence>
<dbReference type="EMBL" id="JACCEV010000002">
    <property type="protein sequence ID" value="NYT85423.1"/>
    <property type="molecule type" value="Genomic_DNA"/>
</dbReference>
<name>A0A853H4D3_9BURK</name>
<dbReference type="Gene3D" id="3.30.1370.110">
    <property type="match status" value="1"/>
</dbReference>
<evidence type="ECO:0000313" key="3">
    <source>
        <dbReference type="EMBL" id="NYT85423.1"/>
    </source>
</evidence>
<evidence type="ECO:0000313" key="4">
    <source>
        <dbReference type="Proteomes" id="UP000554144"/>
    </source>
</evidence>
<proteinExistence type="predicted"/>
<feature type="compositionally biased region" description="Basic and acidic residues" evidence="1">
    <location>
        <begin position="18"/>
        <end position="34"/>
    </location>
</feature>